<dbReference type="InterPro" id="IPR020479">
    <property type="entry name" value="HD_metazoa"/>
</dbReference>
<reference evidence="13" key="1">
    <citation type="submission" date="2025-08" db="UniProtKB">
        <authorList>
            <consortium name="RefSeq"/>
        </authorList>
    </citation>
    <scope>IDENTIFICATION</scope>
    <source>
        <tissue evidence="13">Whole sample</tissue>
    </source>
</reference>
<evidence type="ECO:0000256" key="10">
    <source>
        <dbReference type="SAM" id="MobiDB-lite"/>
    </source>
</evidence>
<dbReference type="RefSeq" id="XP_022345249.1">
    <property type="nucleotide sequence ID" value="XM_022489541.1"/>
</dbReference>
<accession>A0A8B8EZ20</accession>
<dbReference type="SMART" id="SM00389">
    <property type="entry name" value="HOX"/>
    <property type="match status" value="1"/>
</dbReference>
<dbReference type="PRINTS" id="PR00024">
    <property type="entry name" value="HOMEOBOX"/>
</dbReference>
<dbReference type="PRINTS" id="PR00031">
    <property type="entry name" value="HTHREPRESSR"/>
</dbReference>
<evidence type="ECO:0000256" key="1">
    <source>
        <dbReference type="ARBA" id="ARBA00004123"/>
    </source>
</evidence>
<dbReference type="InterPro" id="IPR001356">
    <property type="entry name" value="HD"/>
</dbReference>
<dbReference type="PANTHER" id="PTHR46110:SF3">
    <property type="entry name" value="HOMEOBOX PROTEIN HMX"/>
    <property type="match status" value="1"/>
</dbReference>
<keyword evidence="6 8" id="KW-0539">Nucleus</keyword>
<evidence type="ECO:0000256" key="9">
    <source>
        <dbReference type="RuleBase" id="RU000682"/>
    </source>
</evidence>
<evidence type="ECO:0000313" key="13">
    <source>
        <dbReference type="RefSeq" id="XP_022345249.1"/>
    </source>
</evidence>
<feature type="compositionally biased region" description="Basic and acidic residues" evidence="10">
    <location>
        <begin position="41"/>
        <end position="53"/>
    </location>
</feature>
<dbReference type="GO" id="GO:0000977">
    <property type="term" value="F:RNA polymerase II transcription regulatory region sequence-specific DNA binding"/>
    <property type="evidence" value="ECO:0007669"/>
    <property type="project" value="TreeGrafter"/>
</dbReference>
<dbReference type="SUPFAM" id="SSF46689">
    <property type="entry name" value="Homeodomain-like"/>
    <property type="match status" value="1"/>
</dbReference>
<sequence length="196" mass="22607">MTEREKLSSSFSIESLLSPSTAKKEDSREKWHRHPQLTKRKANEKDALKDKDGAYSGIHFSRGGSKATARPDYSDEKETLNENEQVSNKTEEADNPKNRKKTRTVFSRHQIFYLESAFDAKRYLSSTERSEIASTLNLTETQVKVWFQNRRNKWKSQLASDPSIPAERFHAMPYGGRFAFPLGTLGTHLYPPLFYL</sequence>
<evidence type="ECO:0000256" key="8">
    <source>
        <dbReference type="PROSITE-ProRule" id="PRU00108"/>
    </source>
</evidence>
<keyword evidence="2" id="KW-0805">Transcription regulation</keyword>
<dbReference type="CDD" id="cd00086">
    <property type="entry name" value="homeodomain"/>
    <property type="match status" value="1"/>
</dbReference>
<comment type="similarity">
    <text evidence="7">Belongs to the HMX homeobox family.</text>
</comment>
<evidence type="ECO:0000256" key="5">
    <source>
        <dbReference type="ARBA" id="ARBA00023163"/>
    </source>
</evidence>
<dbReference type="AlphaFoldDB" id="A0A8B8EZ20"/>
<keyword evidence="12" id="KW-1185">Reference proteome</keyword>
<gene>
    <name evidence="13" type="primary">LOC111137847</name>
</gene>
<dbReference type="InterPro" id="IPR000047">
    <property type="entry name" value="HTH_motif"/>
</dbReference>
<dbReference type="PANTHER" id="PTHR46110">
    <property type="entry name" value="HOMEOBOX PROTEIN HMX"/>
    <property type="match status" value="1"/>
</dbReference>
<dbReference type="GO" id="GO:0000981">
    <property type="term" value="F:DNA-binding transcription factor activity, RNA polymerase II-specific"/>
    <property type="evidence" value="ECO:0007669"/>
    <property type="project" value="InterPro"/>
</dbReference>
<keyword evidence="3 8" id="KW-0238">DNA-binding</keyword>
<dbReference type="GeneID" id="111137847"/>
<dbReference type="Proteomes" id="UP000694844">
    <property type="component" value="Chromosome 5"/>
</dbReference>
<dbReference type="GO" id="GO:0005634">
    <property type="term" value="C:nucleus"/>
    <property type="evidence" value="ECO:0007669"/>
    <property type="project" value="UniProtKB-SubCell"/>
</dbReference>
<keyword evidence="5" id="KW-0804">Transcription</keyword>
<evidence type="ECO:0000256" key="7">
    <source>
        <dbReference type="ARBA" id="ARBA00038165"/>
    </source>
</evidence>
<evidence type="ECO:0000256" key="3">
    <source>
        <dbReference type="ARBA" id="ARBA00023125"/>
    </source>
</evidence>
<comment type="subcellular location">
    <subcellularLocation>
        <location evidence="1 8 9">Nucleus</location>
    </subcellularLocation>
</comment>
<protein>
    <submittedName>
        <fullName evidence="13">Homeobox protein HMX1-like</fullName>
    </submittedName>
</protein>
<evidence type="ECO:0000313" key="12">
    <source>
        <dbReference type="Proteomes" id="UP000694844"/>
    </source>
</evidence>
<proteinExistence type="inferred from homology"/>
<dbReference type="PROSITE" id="PS50071">
    <property type="entry name" value="HOMEOBOX_2"/>
    <property type="match status" value="1"/>
</dbReference>
<feature type="compositionally biased region" description="Basic residues" evidence="10">
    <location>
        <begin position="30"/>
        <end position="40"/>
    </location>
</feature>
<feature type="region of interest" description="Disordered" evidence="10">
    <location>
        <begin position="1"/>
        <end position="101"/>
    </location>
</feature>
<dbReference type="PROSITE" id="PS00027">
    <property type="entry name" value="HOMEOBOX_1"/>
    <property type="match status" value="1"/>
</dbReference>
<keyword evidence="4 8" id="KW-0371">Homeobox</keyword>
<dbReference type="KEGG" id="cvn:111137847"/>
<dbReference type="Pfam" id="PF00046">
    <property type="entry name" value="Homeodomain"/>
    <property type="match status" value="1"/>
</dbReference>
<dbReference type="InterPro" id="IPR017970">
    <property type="entry name" value="Homeobox_CS"/>
</dbReference>
<evidence type="ECO:0000256" key="6">
    <source>
        <dbReference type="ARBA" id="ARBA00023242"/>
    </source>
</evidence>
<feature type="domain" description="Homeobox" evidence="11">
    <location>
        <begin position="97"/>
        <end position="157"/>
    </location>
</feature>
<evidence type="ECO:0000256" key="2">
    <source>
        <dbReference type="ARBA" id="ARBA00023015"/>
    </source>
</evidence>
<name>A0A8B8EZ20_CRAVI</name>
<dbReference type="OrthoDB" id="6159439at2759"/>
<dbReference type="InterPro" id="IPR051300">
    <property type="entry name" value="HMX_Homeobox_TF"/>
</dbReference>
<evidence type="ECO:0000256" key="4">
    <source>
        <dbReference type="ARBA" id="ARBA00023155"/>
    </source>
</evidence>
<evidence type="ECO:0000259" key="11">
    <source>
        <dbReference type="PROSITE" id="PS50071"/>
    </source>
</evidence>
<dbReference type="InterPro" id="IPR009057">
    <property type="entry name" value="Homeodomain-like_sf"/>
</dbReference>
<organism evidence="12 13">
    <name type="scientific">Crassostrea virginica</name>
    <name type="common">Eastern oyster</name>
    <dbReference type="NCBI Taxonomy" id="6565"/>
    <lineage>
        <taxon>Eukaryota</taxon>
        <taxon>Metazoa</taxon>
        <taxon>Spiralia</taxon>
        <taxon>Lophotrochozoa</taxon>
        <taxon>Mollusca</taxon>
        <taxon>Bivalvia</taxon>
        <taxon>Autobranchia</taxon>
        <taxon>Pteriomorphia</taxon>
        <taxon>Ostreida</taxon>
        <taxon>Ostreoidea</taxon>
        <taxon>Ostreidae</taxon>
        <taxon>Crassostrea</taxon>
    </lineage>
</organism>
<feature type="compositionally biased region" description="Low complexity" evidence="10">
    <location>
        <begin position="8"/>
        <end position="20"/>
    </location>
</feature>
<dbReference type="Gene3D" id="1.10.10.60">
    <property type="entry name" value="Homeodomain-like"/>
    <property type="match status" value="1"/>
</dbReference>
<feature type="DNA-binding region" description="Homeobox" evidence="8">
    <location>
        <begin position="99"/>
        <end position="158"/>
    </location>
</feature>